<keyword evidence="9" id="KW-0464">Manganese</keyword>
<evidence type="ECO:0000256" key="1">
    <source>
        <dbReference type="ARBA" id="ARBA00001936"/>
    </source>
</evidence>
<dbReference type="PROSITE" id="PS50011">
    <property type="entry name" value="PROTEIN_KINASE_DOM"/>
    <property type="match status" value="1"/>
</dbReference>
<comment type="cofactor">
    <cofactor evidence="1">
        <name>Mn(2+)</name>
        <dbReference type="ChEBI" id="CHEBI:29035"/>
    </cofactor>
</comment>
<keyword evidence="14" id="KW-1133">Transmembrane helix</keyword>
<reference evidence="17" key="1">
    <citation type="submission" date="2020-01" db="EMBL/GenBank/DDBJ databases">
        <authorList>
            <person name="Mishra B."/>
        </authorList>
    </citation>
    <scope>NUCLEOTIDE SEQUENCE [LARGE SCALE GENOMIC DNA]</scope>
</reference>
<comment type="catalytic activity">
    <reaction evidence="10">
        <text>L-threonyl-[protein] + ATP = O-phospho-L-threonyl-[protein] + ADP + H(+)</text>
        <dbReference type="Rhea" id="RHEA:46608"/>
        <dbReference type="Rhea" id="RHEA-COMP:11060"/>
        <dbReference type="Rhea" id="RHEA-COMP:11605"/>
        <dbReference type="ChEBI" id="CHEBI:15378"/>
        <dbReference type="ChEBI" id="CHEBI:30013"/>
        <dbReference type="ChEBI" id="CHEBI:30616"/>
        <dbReference type="ChEBI" id="CHEBI:61977"/>
        <dbReference type="ChEBI" id="CHEBI:456216"/>
        <dbReference type="EC" id="2.7.11.1"/>
    </reaction>
</comment>
<evidence type="ECO:0000256" key="3">
    <source>
        <dbReference type="ARBA" id="ARBA00012513"/>
    </source>
</evidence>
<dbReference type="FunFam" id="3.30.310.80:FF:000005">
    <property type="entry name" value="Non-specific serine/threonine protein kinase"/>
    <property type="match status" value="1"/>
</dbReference>
<dbReference type="GO" id="GO:0005524">
    <property type="term" value="F:ATP binding"/>
    <property type="evidence" value="ECO:0007669"/>
    <property type="project" value="UniProtKB-UniRule"/>
</dbReference>
<evidence type="ECO:0000256" key="14">
    <source>
        <dbReference type="SAM" id="Phobius"/>
    </source>
</evidence>
<dbReference type="FunFam" id="1.10.510.10:FF:000279">
    <property type="entry name" value="Non-specific serine/threonine protein kinase"/>
    <property type="match status" value="1"/>
</dbReference>
<keyword evidence="6 12" id="KW-0547">Nucleotide-binding</keyword>
<evidence type="ECO:0000256" key="7">
    <source>
        <dbReference type="ARBA" id="ARBA00022777"/>
    </source>
</evidence>
<dbReference type="SMART" id="SM00220">
    <property type="entry name" value="S_TKc"/>
    <property type="match status" value="1"/>
</dbReference>
<keyword evidence="18" id="KW-1185">Reference proteome</keyword>
<evidence type="ECO:0000256" key="10">
    <source>
        <dbReference type="ARBA" id="ARBA00047899"/>
    </source>
</evidence>
<sequence length="446" mass="50932">MENKPTVLTDRYEVGRLLGQGTFAKVYYARSVHTNESVAIKMIDKDKVMRVGLSEQIKREISVMRIAKHPNVVELYEVMATKSRIYFVIEYCKGGELFNRVAKGKLKEDVAWKYFYQLINAVDFCHSRGVYHRDIKPENLLLDDNDNLKVSDFGLSALADCKRHDGLLHTTCGTPAYVAPEVINRKGYDGAKADIWSCGVVLFVLLAGYLPFHDSNLMEMYRKIGKADFKCPSWFAPEVKRLLCKMLDPNHETRITISRIKESSWFKKGLQLKQKKMGKQVREANSVEDGDLVENGVSHEEPQLANFNAFDIIALTAGFDLAGLFGDGYDKRESRFASRKPAKEIISKLEEAAKRLKLKIRKQDAGLFKLEGSKEGRKGVLSMDAEIFQVTETFHLVEVKKCNGDTIEYQKLVEEDLRPALGEIVWVWQGEKEKDEQEVDQQREPM</sequence>
<dbReference type="EMBL" id="CACVBM020001052">
    <property type="protein sequence ID" value="CAA7026886.1"/>
    <property type="molecule type" value="Genomic_DNA"/>
</dbReference>
<dbReference type="InterPro" id="IPR000719">
    <property type="entry name" value="Prot_kinase_dom"/>
</dbReference>
<feature type="binding site" evidence="12">
    <location>
        <position position="41"/>
    </location>
    <ligand>
        <name>ATP</name>
        <dbReference type="ChEBI" id="CHEBI:30616"/>
    </ligand>
</feature>
<dbReference type="Gene3D" id="3.30.310.80">
    <property type="entry name" value="Kinase associated domain 1, KA1"/>
    <property type="match status" value="1"/>
</dbReference>
<dbReference type="Pfam" id="PF03822">
    <property type="entry name" value="NAF"/>
    <property type="match status" value="1"/>
</dbReference>
<evidence type="ECO:0000259" key="15">
    <source>
        <dbReference type="PROSITE" id="PS50011"/>
    </source>
</evidence>
<protein>
    <recommendedName>
        <fullName evidence="3">non-specific serine/threonine protein kinase</fullName>
        <ecNumber evidence="3">2.7.11.1</ecNumber>
    </recommendedName>
</protein>
<keyword evidence="4 13" id="KW-0723">Serine/threonine-protein kinase</keyword>
<dbReference type="InterPro" id="IPR018451">
    <property type="entry name" value="NAF/FISL_domain"/>
</dbReference>
<evidence type="ECO:0000256" key="5">
    <source>
        <dbReference type="ARBA" id="ARBA00022679"/>
    </source>
</evidence>
<dbReference type="PROSITE" id="PS00108">
    <property type="entry name" value="PROTEIN_KINASE_ST"/>
    <property type="match status" value="1"/>
</dbReference>
<dbReference type="PROSITE" id="PS50816">
    <property type="entry name" value="NAF"/>
    <property type="match status" value="1"/>
</dbReference>
<accession>A0A6D2IP62</accession>
<dbReference type="Pfam" id="PF00069">
    <property type="entry name" value="Pkinase"/>
    <property type="match status" value="1"/>
</dbReference>
<evidence type="ECO:0000313" key="17">
    <source>
        <dbReference type="EMBL" id="CAA7026886.1"/>
    </source>
</evidence>
<dbReference type="PROSITE" id="PS00107">
    <property type="entry name" value="PROTEIN_KINASE_ATP"/>
    <property type="match status" value="1"/>
</dbReference>
<dbReference type="InterPro" id="IPR008271">
    <property type="entry name" value="Ser/Thr_kinase_AS"/>
</dbReference>
<dbReference type="Proteomes" id="UP000467841">
    <property type="component" value="Unassembled WGS sequence"/>
</dbReference>
<dbReference type="CDD" id="cd12195">
    <property type="entry name" value="CIPK_C"/>
    <property type="match status" value="1"/>
</dbReference>
<keyword evidence="8 12" id="KW-0067">ATP-binding</keyword>
<comment type="catalytic activity">
    <reaction evidence="11">
        <text>L-seryl-[protein] + ATP = O-phospho-L-seryl-[protein] + ADP + H(+)</text>
        <dbReference type="Rhea" id="RHEA:17989"/>
        <dbReference type="Rhea" id="RHEA-COMP:9863"/>
        <dbReference type="Rhea" id="RHEA-COMP:11604"/>
        <dbReference type="ChEBI" id="CHEBI:15378"/>
        <dbReference type="ChEBI" id="CHEBI:29999"/>
        <dbReference type="ChEBI" id="CHEBI:30616"/>
        <dbReference type="ChEBI" id="CHEBI:83421"/>
        <dbReference type="ChEBI" id="CHEBI:456216"/>
        <dbReference type="EC" id="2.7.11.1"/>
    </reaction>
</comment>
<name>A0A6D2IP62_9BRAS</name>
<keyword evidence="7" id="KW-0418">Kinase</keyword>
<comment type="similarity">
    <text evidence="2">Belongs to the protein kinase superfamily. CAMK Ser/Thr protein kinase family. SNF1 subfamily.</text>
</comment>
<dbReference type="PANTHER" id="PTHR43895:SF120">
    <property type="entry name" value="CBL-INTERACTING SERINE_THREONINE-PROTEIN KINASE 2"/>
    <property type="match status" value="1"/>
</dbReference>
<comment type="caution">
    <text evidence="17">The sequence shown here is derived from an EMBL/GenBank/DDBJ whole genome shotgun (WGS) entry which is preliminary data.</text>
</comment>
<gene>
    <name evidence="17" type="ORF">MERR_LOCUS14121</name>
</gene>
<keyword evidence="14" id="KW-0472">Membrane</keyword>
<dbReference type="PANTHER" id="PTHR43895">
    <property type="entry name" value="CALCIUM/CALMODULIN-DEPENDENT PROTEIN KINASE KINASE-RELATED"/>
    <property type="match status" value="1"/>
</dbReference>
<evidence type="ECO:0000256" key="4">
    <source>
        <dbReference type="ARBA" id="ARBA00022527"/>
    </source>
</evidence>
<dbReference type="OrthoDB" id="193931at2759"/>
<feature type="domain" description="NAF" evidence="16">
    <location>
        <begin position="302"/>
        <end position="326"/>
    </location>
</feature>
<evidence type="ECO:0000259" key="16">
    <source>
        <dbReference type="PROSITE" id="PS50816"/>
    </source>
</evidence>
<feature type="transmembrane region" description="Helical" evidence="14">
    <location>
        <begin position="193"/>
        <end position="212"/>
    </location>
</feature>
<evidence type="ECO:0000313" key="18">
    <source>
        <dbReference type="Proteomes" id="UP000467841"/>
    </source>
</evidence>
<dbReference type="Gene3D" id="1.10.510.10">
    <property type="entry name" value="Transferase(Phosphotransferase) domain 1"/>
    <property type="match status" value="1"/>
</dbReference>
<dbReference type="SUPFAM" id="SSF56112">
    <property type="entry name" value="Protein kinase-like (PK-like)"/>
    <property type="match status" value="1"/>
</dbReference>
<keyword evidence="5" id="KW-0808">Transferase</keyword>
<dbReference type="FunFam" id="3.30.200.20:FF:000096">
    <property type="entry name" value="Non-specific serine/threonine protein kinase"/>
    <property type="match status" value="1"/>
</dbReference>
<dbReference type="EC" id="2.7.11.1" evidence="3"/>
<evidence type="ECO:0000256" key="11">
    <source>
        <dbReference type="ARBA" id="ARBA00048679"/>
    </source>
</evidence>
<dbReference type="InterPro" id="IPR017441">
    <property type="entry name" value="Protein_kinase_ATP_BS"/>
</dbReference>
<evidence type="ECO:0000256" key="12">
    <source>
        <dbReference type="PROSITE-ProRule" id="PRU10141"/>
    </source>
</evidence>
<evidence type="ECO:0000256" key="8">
    <source>
        <dbReference type="ARBA" id="ARBA00022840"/>
    </source>
</evidence>
<evidence type="ECO:0000256" key="13">
    <source>
        <dbReference type="RuleBase" id="RU000304"/>
    </source>
</evidence>
<dbReference type="GO" id="GO:0007165">
    <property type="term" value="P:signal transduction"/>
    <property type="evidence" value="ECO:0007669"/>
    <property type="project" value="InterPro"/>
</dbReference>
<proteinExistence type="inferred from homology"/>
<organism evidence="17 18">
    <name type="scientific">Microthlaspi erraticum</name>
    <dbReference type="NCBI Taxonomy" id="1685480"/>
    <lineage>
        <taxon>Eukaryota</taxon>
        <taxon>Viridiplantae</taxon>
        <taxon>Streptophyta</taxon>
        <taxon>Embryophyta</taxon>
        <taxon>Tracheophyta</taxon>
        <taxon>Spermatophyta</taxon>
        <taxon>Magnoliopsida</taxon>
        <taxon>eudicotyledons</taxon>
        <taxon>Gunneridae</taxon>
        <taxon>Pentapetalae</taxon>
        <taxon>rosids</taxon>
        <taxon>malvids</taxon>
        <taxon>Brassicales</taxon>
        <taxon>Brassicaceae</taxon>
        <taxon>Coluteocarpeae</taxon>
        <taxon>Microthlaspi</taxon>
    </lineage>
</organism>
<dbReference type="InterPro" id="IPR004041">
    <property type="entry name" value="NAF_dom"/>
</dbReference>
<dbReference type="InterPro" id="IPR011009">
    <property type="entry name" value="Kinase-like_dom_sf"/>
</dbReference>
<evidence type="ECO:0000256" key="6">
    <source>
        <dbReference type="ARBA" id="ARBA00022741"/>
    </source>
</evidence>
<evidence type="ECO:0000256" key="2">
    <source>
        <dbReference type="ARBA" id="ARBA00006234"/>
    </source>
</evidence>
<evidence type="ECO:0000256" key="9">
    <source>
        <dbReference type="ARBA" id="ARBA00023211"/>
    </source>
</evidence>
<keyword evidence="14" id="KW-0812">Transmembrane</keyword>
<dbReference type="GO" id="GO:0004674">
    <property type="term" value="F:protein serine/threonine kinase activity"/>
    <property type="evidence" value="ECO:0007669"/>
    <property type="project" value="UniProtKB-KW"/>
</dbReference>
<feature type="domain" description="Protein kinase" evidence="15">
    <location>
        <begin position="12"/>
        <end position="266"/>
    </location>
</feature>
<dbReference type="AlphaFoldDB" id="A0A6D2IP62"/>